<dbReference type="EMBL" id="JXLI01000019">
    <property type="protein sequence ID" value="KJY54704.1"/>
    <property type="molecule type" value="Genomic_DNA"/>
</dbReference>
<reference evidence="4 5" key="1">
    <citation type="submission" date="2015-01" db="EMBL/GenBank/DDBJ databases">
        <title>Comparative genomics of the lactic acid bacteria isolated from the honey bee gut.</title>
        <authorList>
            <person name="Ellegaard K.M."/>
            <person name="Tamarit D."/>
            <person name="Javelind E."/>
            <person name="Olofsson T."/>
            <person name="Andersson S.G."/>
            <person name="Vasquez A."/>
        </authorList>
    </citation>
    <scope>NUCLEOTIDE SEQUENCE [LARGE SCALE GENOMIC DNA]</scope>
    <source>
        <strain evidence="4 5">Hma8</strain>
        <plasmid evidence="4">pHma8p1</plasmid>
    </source>
</reference>
<sequence length="274" mass="32734">MTTNLFPYQDIFINYCNQQALNKKSVSQINSTITSFWSFYKEEMSSNNPDIKKVTSYDISKYLQRIKCSKRFSASTFNRLLSYMRKYFRYLTAERYIDAYPLYSFKGKSINKTKTVIINWMRYIPTFLKYDLKPETIKVLTLISLNYTPEELLLVSWHDIADKINNKDLHNFFVHHLNFEKTESPQILNGKKHNKIKNIETIMFQVRKDKKKLDIPLTLRQLRQSYILSIVSKKTLTDTDLLNILNINQKSLAYYKWCVANYKLIPYDVKKRSR</sequence>
<evidence type="ECO:0000256" key="2">
    <source>
        <dbReference type="PROSITE-ProRule" id="PRU01248"/>
    </source>
</evidence>
<organism evidence="4 5">
    <name type="scientific">Lactobacillus melliventris</name>
    <dbReference type="NCBI Taxonomy" id="1218507"/>
    <lineage>
        <taxon>Bacteria</taxon>
        <taxon>Bacillati</taxon>
        <taxon>Bacillota</taxon>
        <taxon>Bacilli</taxon>
        <taxon>Lactobacillales</taxon>
        <taxon>Lactobacillaceae</taxon>
        <taxon>Lactobacillus</taxon>
    </lineage>
</organism>
<dbReference type="Pfam" id="PF02899">
    <property type="entry name" value="Phage_int_SAM_1"/>
    <property type="match status" value="1"/>
</dbReference>
<evidence type="ECO:0000259" key="3">
    <source>
        <dbReference type="PROSITE" id="PS51900"/>
    </source>
</evidence>
<comment type="caution">
    <text evidence="4">The sequence shown here is derived from an EMBL/GenBank/DDBJ whole genome shotgun (WGS) entry which is preliminary data.</text>
</comment>
<accession>A0A0F4L8V2</accession>
<keyword evidence="1 2" id="KW-0238">DNA-binding</keyword>
<dbReference type="AlphaFoldDB" id="A0A0F4L8V2"/>
<feature type="domain" description="Core-binding (CB)" evidence="3">
    <location>
        <begin position="3"/>
        <end position="92"/>
    </location>
</feature>
<evidence type="ECO:0000256" key="1">
    <source>
        <dbReference type="ARBA" id="ARBA00023125"/>
    </source>
</evidence>
<dbReference type="InterPro" id="IPR010998">
    <property type="entry name" value="Integrase_recombinase_N"/>
</dbReference>
<dbReference type="PATRIC" id="fig|1218507.3.peg.24"/>
<gene>
    <name evidence="4" type="ORF">JF74_18790</name>
</gene>
<dbReference type="HOGENOM" id="CLU_087897_1_0_9"/>
<evidence type="ECO:0000313" key="5">
    <source>
        <dbReference type="Proteomes" id="UP000033531"/>
    </source>
</evidence>
<geneLocation type="plasmid" evidence="4">
    <name>pHma8p1</name>
</geneLocation>
<dbReference type="SUPFAM" id="SSF56349">
    <property type="entry name" value="DNA breaking-rejoining enzymes"/>
    <property type="match status" value="1"/>
</dbReference>
<dbReference type="Gene3D" id="1.10.150.130">
    <property type="match status" value="1"/>
</dbReference>
<dbReference type="GO" id="GO:0003677">
    <property type="term" value="F:DNA binding"/>
    <property type="evidence" value="ECO:0007669"/>
    <property type="project" value="UniProtKB-UniRule"/>
</dbReference>
<name>A0A0F4L8V2_9LACO</name>
<protein>
    <submittedName>
        <fullName evidence="4">Putative integrase-recombinase</fullName>
    </submittedName>
</protein>
<dbReference type="GO" id="GO:0015074">
    <property type="term" value="P:DNA integration"/>
    <property type="evidence" value="ECO:0007669"/>
    <property type="project" value="InterPro"/>
</dbReference>
<proteinExistence type="predicted"/>
<keyword evidence="4" id="KW-0614">Plasmid</keyword>
<dbReference type="InterPro" id="IPR011010">
    <property type="entry name" value="DNA_brk_join_enz"/>
</dbReference>
<dbReference type="InterPro" id="IPR044068">
    <property type="entry name" value="CB"/>
</dbReference>
<dbReference type="RefSeq" id="WP_046325804.1">
    <property type="nucleotide sequence ID" value="NZ_JBHTMT010000007.1"/>
</dbReference>
<dbReference type="OrthoDB" id="2328477at2"/>
<dbReference type="Proteomes" id="UP000033531">
    <property type="component" value="Unassembled WGS sequence"/>
</dbReference>
<evidence type="ECO:0000313" key="4">
    <source>
        <dbReference type="EMBL" id="KJY54704.1"/>
    </source>
</evidence>
<dbReference type="PROSITE" id="PS51900">
    <property type="entry name" value="CB"/>
    <property type="match status" value="1"/>
</dbReference>
<dbReference type="InterPro" id="IPR004107">
    <property type="entry name" value="Integrase_SAM-like_N"/>
</dbReference>